<dbReference type="PROSITE" id="PS50011">
    <property type="entry name" value="PROTEIN_KINASE_DOM"/>
    <property type="match status" value="1"/>
</dbReference>
<accession>A0A852V281</accession>
<dbReference type="GO" id="GO:0005524">
    <property type="term" value="F:ATP binding"/>
    <property type="evidence" value="ECO:0007669"/>
    <property type="project" value="InterPro"/>
</dbReference>
<reference evidence="3 4" key="1">
    <citation type="submission" date="2020-07" db="EMBL/GenBank/DDBJ databases">
        <title>Sequencing the genomes of 1000 actinobacteria strains.</title>
        <authorList>
            <person name="Klenk H.-P."/>
        </authorList>
    </citation>
    <scope>NUCLEOTIDE SEQUENCE [LARGE SCALE GENOMIC DNA]</scope>
    <source>
        <strain evidence="3 4">DSM 45763</strain>
    </source>
</reference>
<dbReference type="RefSeq" id="WP_179824485.1">
    <property type="nucleotide sequence ID" value="NZ_JACCCO010000002.1"/>
</dbReference>
<dbReference type="Gene3D" id="1.10.510.10">
    <property type="entry name" value="Transferase(Phosphotransferase) domain 1"/>
    <property type="match status" value="1"/>
</dbReference>
<evidence type="ECO:0000313" key="3">
    <source>
        <dbReference type="EMBL" id="NYF42136.1"/>
    </source>
</evidence>
<dbReference type="AlphaFoldDB" id="A0A852V281"/>
<dbReference type="EMBL" id="JACCCO010000002">
    <property type="protein sequence ID" value="NYF42136.1"/>
    <property type="molecule type" value="Genomic_DNA"/>
</dbReference>
<dbReference type="Proteomes" id="UP000576393">
    <property type="component" value="Unassembled WGS sequence"/>
</dbReference>
<dbReference type="GO" id="GO:0004672">
    <property type="term" value="F:protein kinase activity"/>
    <property type="evidence" value="ECO:0007669"/>
    <property type="project" value="InterPro"/>
</dbReference>
<dbReference type="InterPro" id="IPR000719">
    <property type="entry name" value="Prot_kinase_dom"/>
</dbReference>
<dbReference type="InterPro" id="IPR011009">
    <property type="entry name" value="Kinase-like_dom_sf"/>
</dbReference>
<name>A0A852V281_9ACTN</name>
<evidence type="ECO:0000259" key="2">
    <source>
        <dbReference type="PROSITE" id="PS50011"/>
    </source>
</evidence>
<organism evidence="3 4">
    <name type="scientific">Streptosporangium sandarakinum</name>
    <dbReference type="NCBI Taxonomy" id="1260955"/>
    <lineage>
        <taxon>Bacteria</taxon>
        <taxon>Bacillati</taxon>
        <taxon>Actinomycetota</taxon>
        <taxon>Actinomycetes</taxon>
        <taxon>Streptosporangiales</taxon>
        <taxon>Streptosporangiaceae</taxon>
        <taxon>Streptosporangium</taxon>
    </lineage>
</organism>
<feature type="domain" description="Protein kinase" evidence="2">
    <location>
        <begin position="166"/>
        <end position="503"/>
    </location>
</feature>
<evidence type="ECO:0000313" key="4">
    <source>
        <dbReference type="Proteomes" id="UP000576393"/>
    </source>
</evidence>
<proteinExistence type="predicted"/>
<protein>
    <recommendedName>
        <fullName evidence="2">Protein kinase domain-containing protein</fullName>
    </recommendedName>
</protein>
<dbReference type="SUPFAM" id="SSF56112">
    <property type="entry name" value="Protein kinase-like (PK-like)"/>
    <property type="match status" value="1"/>
</dbReference>
<feature type="region of interest" description="Disordered" evidence="1">
    <location>
        <begin position="415"/>
        <end position="438"/>
    </location>
</feature>
<keyword evidence="4" id="KW-1185">Reference proteome</keyword>
<evidence type="ECO:0000256" key="1">
    <source>
        <dbReference type="SAM" id="MobiDB-lite"/>
    </source>
</evidence>
<gene>
    <name evidence="3" type="ORF">HDA43_004337</name>
</gene>
<comment type="caution">
    <text evidence="3">The sequence shown here is derived from an EMBL/GenBank/DDBJ whole genome shotgun (WGS) entry which is preliminary data.</text>
</comment>
<sequence>MSGGFGAGEHPVDFAAHRQRRGEAGAREDFEQMLTDLVSAVTGEDAIPVRANPGDWGIDVLVGDLDGRVTIWQAKYFVNGFGESQQRQVRESFGSARKYAREKGYTIERWVLCVPCELDAPTVRWWQRWSRERQAETGVTIELWDAGGLRRRLALPEAATVRRSYYDPYRPAGPAGPAPVPPAPYGPAEAPWRGGEELRLGGDRYLLHDDAAETFAPDRSWVSREATADRVEPAAARVRLHRVAVLRDTPDAAGAREALRDRAALLSALAGARGLPRLLGLHEEPGAAAVTLVTESPAGPRWREVFGPGGGPPDRFTSGSFDRFTGGLLDRFTGGSFDRFTARPFDGLTAGPLDRLTVADVLAKAARLADALAELHRRGHSHRMLSPDTIVLTGRAYEPALRDAGLAAWPVRPGEGPDGYRAPEQVRAGPRLPSPGPHTDLHQLATVVYHTVTGHPPLPGGSPPVRAAVRGFPAAADELLARCLDADPRRRPGRAGALAAAFREGRRELSRGEFS</sequence>